<dbReference type="EMBL" id="JBHULE010000001">
    <property type="protein sequence ID" value="MFD2561099.1"/>
    <property type="molecule type" value="Genomic_DNA"/>
</dbReference>
<dbReference type="InterPro" id="IPR046864">
    <property type="entry name" value="VasX_N"/>
</dbReference>
<sequence length="1051" mass="118338">MGGRTRELSLQIEAEGRTFDFSDQTLVLECKAEPNIKLHFLRFGKVLDEPKKSHLQAKVKTEAGKPRKDENGNIILEEVIISDPKLENFYTVHTGLNPGYVYIIDENKPDQPIEFEVDEFGNFKSVSWKKGEEGFPDIRVTDGKNNNNGYYEAEYEAVVWAAYSPIQWTKAYYDSLTSDASKRKERMTQIQASGFPLETNQSTTNHIPYTGITAYFSSENKNLCRSIQQKIDTIQRIEEKRQQNRDKNPNHQEPEIMTDMFVTLDDPIGNANEIADKLAIEIIRHRAILESIQTASDVNGIHKRMLSRGLPGKLYGEKEQINAMFNLALTTYQLVYNSEDMIDDYDGGKIRRFRGIYKPKLLAVLGVEERKEQRKKINSYRDDLGAFLSAGSYKDAYVDYLEGSVLNILDGKYTIMQHIRLLAINPHDIDRTLDLKNEYEKNNKWDALIEDSLKEGDDFSYKAVLNKEATLDKDLVKQGVDVSNKMADFAIASLEAYAKFALEDVVKVESYIQLKKVPVQGRYKLTLNRMNTINLKTKGPDGGKVKLYQVSAKEIVETLGDEGMKLDSSKDIFGFYRGKNKDVVRFKTNTPEIVLVELESTRGNHVFDVPVIEEVEREIKQYRNITTKQPTKLANRVGAFVNGTPFRGVVALLQILNVTAAYDSLSDEVNKKDKSTEDIMKARTALAGVGSELVAATGYFSKSVFSKTASEGTLRFIGKWALRAEIAGSGITVIICGWEAVQSYGRRDQDAMWAWIGAAAAFSVTTAVAASGTVAALLGPVGWIAAGIGVGLVILAYYLKDSPLETYFKHFAFSDEKALDKKSGELTWEYNQRFYDNRVALIGDLDNEYQNYTDFKLAAAELTDLIVCADIRLTPGEVINKKEEYIQSYSRHSVGTTIKEGDIKDFTASISFRQFFTDPSQLCYEVYYYQNGVRNGSGIKLDINAAVTRKKGTKEKPPQAVINFEIPDQYLVGDNKNSQVLLICYLDIGEGKYYPNRYNGSERYIGVIGGVNELKSQTIGSVSVTNMNHTYHSNVRVNTLDNLKSGNAWKK</sequence>
<feature type="coiled-coil region" evidence="1">
    <location>
        <begin position="220"/>
        <end position="247"/>
    </location>
</feature>
<keyword evidence="1" id="KW-0175">Coiled coil</keyword>
<proteinExistence type="predicted"/>
<dbReference type="Proteomes" id="UP001597319">
    <property type="component" value="Unassembled WGS sequence"/>
</dbReference>
<organism evidence="4 5">
    <name type="scientific">Aquimarina rubra</name>
    <dbReference type="NCBI Taxonomy" id="1920033"/>
    <lineage>
        <taxon>Bacteria</taxon>
        <taxon>Pseudomonadati</taxon>
        <taxon>Bacteroidota</taxon>
        <taxon>Flavobacteriia</taxon>
        <taxon>Flavobacteriales</taxon>
        <taxon>Flavobacteriaceae</taxon>
        <taxon>Aquimarina</taxon>
    </lineage>
</organism>
<keyword evidence="2" id="KW-0812">Transmembrane</keyword>
<protein>
    <submittedName>
        <fullName evidence="4">Toxin VasX</fullName>
    </submittedName>
</protein>
<evidence type="ECO:0000256" key="2">
    <source>
        <dbReference type="SAM" id="Phobius"/>
    </source>
</evidence>
<gene>
    <name evidence="4" type="ORF">ACFSR1_00365</name>
</gene>
<evidence type="ECO:0000259" key="3">
    <source>
        <dbReference type="Pfam" id="PF20249"/>
    </source>
</evidence>
<evidence type="ECO:0000256" key="1">
    <source>
        <dbReference type="SAM" id="Coils"/>
    </source>
</evidence>
<name>A0ABW5L989_9FLAO</name>
<accession>A0ABW5L989</accession>
<dbReference type="RefSeq" id="WP_378288505.1">
    <property type="nucleotide sequence ID" value="NZ_JBHULE010000001.1"/>
</dbReference>
<dbReference type="Pfam" id="PF20249">
    <property type="entry name" value="VasX_N"/>
    <property type="match status" value="1"/>
</dbReference>
<feature type="transmembrane region" description="Helical" evidence="2">
    <location>
        <begin position="753"/>
        <end position="775"/>
    </location>
</feature>
<dbReference type="CDD" id="cd20707">
    <property type="entry name" value="MIX_III"/>
    <property type="match status" value="1"/>
</dbReference>
<reference evidence="5" key="1">
    <citation type="journal article" date="2019" name="Int. J. Syst. Evol. Microbiol.">
        <title>The Global Catalogue of Microorganisms (GCM) 10K type strain sequencing project: providing services to taxonomists for standard genome sequencing and annotation.</title>
        <authorList>
            <consortium name="The Broad Institute Genomics Platform"/>
            <consortium name="The Broad Institute Genome Sequencing Center for Infectious Disease"/>
            <person name="Wu L."/>
            <person name="Ma J."/>
        </authorList>
    </citation>
    <scope>NUCLEOTIDE SEQUENCE [LARGE SCALE GENOMIC DNA]</scope>
    <source>
        <strain evidence="5">KCTC 52274</strain>
    </source>
</reference>
<feature type="transmembrane region" description="Helical" evidence="2">
    <location>
        <begin position="781"/>
        <end position="799"/>
    </location>
</feature>
<evidence type="ECO:0000313" key="4">
    <source>
        <dbReference type="EMBL" id="MFD2561099.1"/>
    </source>
</evidence>
<keyword evidence="2" id="KW-0472">Membrane</keyword>
<keyword evidence="5" id="KW-1185">Reference proteome</keyword>
<feature type="domain" description="Toxin VasX N-terminal region" evidence="3">
    <location>
        <begin position="74"/>
        <end position="193"/>
    </location>
</feature>
<keyword evidence="2" id="KW-1133">Transmembrane helix</keyword>
<evidence type="ECO:0000313" key="5">
    <source>
        <dbReference type="Proteomes" id="UP001597319"/>
    </source>
</evidence>
<comment type="caution">
    <text evidence="4">The sequence shown here is derived from an EMBL/GenBank/DDBJ whole genome shotgun (WGS) entry which is preliminary data.</text>
</comment>